<feature type="domain" description="RRM" evidence="5">
    <location>
        <begin position="75"/>
        <end position="168"/>
    </location>
</feature>
<sequence length="306" mass="32420">MVSGSEKRKRRQLARAQAAKATTEKYAHLARGSNSVAARKALHAEAQAQAAAQSADSAPAPADAPLGEAAPGLRRTVYVSGLAYESTEAAIRKFFAGCGPIEHLNLPKFRDSGRCMGYCHITFAKDGQGPDSDDEDAEAAAHPAVVAALALNGQVLDGRYLDIDRARGHATDRHMVRGPAPPGAGTEDGPRNIYVGNLPYSAVSTSAENDASNTSATLASLRKLFERYGAVTDVRPGLCSMTGRFKGFAYIQFESGLSTKKAVEDAHGRRLGGRPLRVDYDASAGPRAGYDASLRWIDGRRNTSSS</sequence>
<dbReference type="PROSITE" id="PS50102">
    <property type="entry name" value="RRM"/>
    <property type="match status" value="2"/>
</dbReference>
<evidence type="ECO:0000313" key="7">
    <source>
        <dbReference type="Proteomes" id="UP000030693"/>
    </source>
</evidence>
<accession>A0A058ZGG3</accession>
<dbReference type="eggNOG" id="KOG0147">
    <property type="taxonomic scope" value="Eukaryota"/>
</dbReference>
<reference evidence="6" key="1">
    <citation type="submission" date="2013-04" db="EMBL/GenBank/DDBJ databases">
        <title>The Genome Sequence of Fonticula alba ATCC 38817.</title>
        <authorList>
            <consortium name="The Broad Institute Genomics Platform"/>
            <person name="Russ C."/>
            <person name="Cuomo C."/>
            <person name="Burger G."/>
            <person name="Gray M.W."/>
            <person name="Holland P.W.H."/>
            <person name="King N."/>
            <person name="Lang F.B.F."/>
            <person name="Roger A.J."/>
            <person name="Ruiz-Trillo I."/>
            <person name="Brown M."/>
            <person name="Walker B."/>
            <person name="Young S."/>
            <person name="Zeng Q."/>
            <person name="Gargeya S."/>
            <person name="Fitzgerald M."/>
            <person name="Haas B."/>
            <person name="Abouelleil A."/>
            <person name="Allen A.W."/>
            <person name="Alvarado L."/>
            <person name="Arachchi H.M."/>
            <person name="Berlin A.M."/>
            <person name="Chapman S.B."/>
            <person name="Gainer-Dewar J."/>
            <person name="Goldberg J."/>
            <person name="Griggs A."/>
            <person name="Gujja S."/>
            <person name="Hansen M."/>
            <person name="Howarth C."/>
            <person name="Imamovic A."/>
            <person name="Ireland A."/>
            <person name="Larimer J."/>
            <person name="McCowan C."/>
            <person name="Murphy C."/>
            <person name="Pearson M."/>
            <person name="Poon T.W."/>
            <person name="Priest M."/>
            <person name="Roberts A."/>
            <person name="Saif S."/>
            <person name="Shea T."/>
            <person name="Sisk P."/>
            <person name="Sykes S."/>
            <person name="Wortman J."/>
            <person name="Nusbaum C."/>
            <person name="Birren B."/>
        </authorList>
    </citation>
    <scope>NUCLEOTIDE SEQUENCE [LARGE SCALE GENOMIC DNA]</scope>
    <source>
        <strain evidence="6">ATCC 38817</strain>
    </source>
</reference>
<dbReference type="GeneID" id="20525288"/>
<feature type="compositionally biased region" description="Low complexity" evidence="4">
    <location>
        <begin position="47"/>
        <end position="65"/>
    </location>
</feature>
<dbReference type="SMART" id="SM00360">
    <property type="entry name" value="RRM"/>
    <property type="match status" value="2"/>
</dbReference>
<dbReference type="InterPro" id="IPR035979">
    <property type="entry name" value="RBD_domain_sf"/>
</dbReference>
<dbReference type="SUPFAM" id="SSF54928">
    <property type="entry name" value="RNA-binding domain, RBD"/>
    <property type="match status" value="2"/>
</dbReference>
<dbReference type="RefSeq" id="XP_009492714.1">
    <property type="nucleotide sequence ID" value="XM_009494439.1"/>
</dbReference>
<proteinExistence type="predicted"/>
<feature type="region of interest" description="Disordered" evidence="4">
    <location>
        <begin position="47"/>
        <end position="67"/>
    </location>
</feature>
<evidence type="ECO:0000256" key="4">
    <source>
        <dbReference type="SAM" id="MobiDB-lite"/>
    </source>
</evidence>
<dbReference type="PANTHER" id="PTHR23236">
    <property type="entry name" value="EUKARYOTIC TRANSLATION INITIATION FACTOR 4B/4H"/>
    <property type="match status" value="1"/>
</dbReference>
<protein>
    <recommendedName>
        <fullName evidence="5">RRM domain-containing protein</fullName>
    </recommendedName>
</protein>
<dbReference type="STRING" id="691883.A0A058ZGG3"/>
<dbReference type="Pfam" id="PF00076">
    <property type="entry name" value="RRM_1"/>
    <property type="match status" value="2"/>
</dbReference>
<feature type="domain" description="RRM" evidence="5">
    <location>
        <begin position="191"/>
        <end position="283"/>
    </location>
</feature>
<evidence type="ECO:0000259" key="5">
    <source>
        <dbReference type="PROSITE" id="PS50102"/>
    </source>
</evidence>
<dbReference type="CDD" id="cd00590">
    <property type="entry name" value="RRM_SF"/>
    <property type="match status" value="1"/>
</dbReference>
<evidence type="ECO:0000313" key="6">
    <source>
        <dbReference type="EMBL" id="KCV73013.1"/>
    </source>
</evidence>
<organism evidence="6">
    <name type="scientific">Fonticula alba</name>
    <name type="common">Slime mold</name>
    <dbReference type="NCBI Taxonomy" id="691883"/>
    <lineage>
        <taxon>Eukaryota</taxon>
        <taxon>Rotosphaerida</taxon>
        <taxon>Fonticulaceae</taxon>
        <taxon>Fonticula</taxon>
    </lineage>
</organism>
<name>A0A058ZGG3_FONAL</name>
<dbReference type="PANTHER" id="PTHR23236:SF119">
    <property type="entry name" value="NUCLEAR RNA-BINDING PROTEIN SART-3"/>
    <property type="match status" value="1"/>
</dbReference>
<dbReference type="Gene3D" id="3.30.70.330">
    <property type="match status" value="2"/>
</dbReference>
<dbReference type="OMA" id="CHITFAK"/>
<dbReference type="EMBL" id="KB932201">
    <property type="protein sequence ID" value="KCV73013.1"/>
    <property type="molecule type" value="Genomic_DNA"/>
</dbReference>
<dbReference type="InterPro" id="IPR012677">
    <property type="entry name" value="Nucleotide-bd_a/b_plait_sf"/>
</dbReference>
<dbReference type="InterPro" id="IPR000504">
    <property type="entry name" value="RRM_dom"/>
</dbReference>
<dbReference type="OrthoDB" id="439808at2759"/>
<dbReference type="AlphaFoldDB" id="A0A058ZGG3"/>
<keyword evidence="2 3" id="KW-0694">RNA-binding</keyword>
<evidence type="ECO:0000256" key="2">
    <source>
        <dbReference type="ARBA" id="ARBA00022884"/>
    </source>
</evidence>
<feature type="region of interest" description="Disordered" evidence="4">
    <location>
        <begin position="1"/>
        <end position="27"/>
    </location>
</feature>
<keyword evidence="1" id="KW-0677">Repeat</keyword>
<keyword evidence="7" id="KW-1185">Reference proteome</keyword>
<evidence type="ECO:0000256" key="3">
    <source>
        <dbReference type="PROSITE-ProRule" id="PRU00176"/>
    </source>
</evidence>
<dbReference type="GO" id="GO:0003723">
    <property type="term" value="F:RNA binding"/>
    <property type="evidence" value="ECO:0007669"/>
    <property type="project" value="UniProtKB-UniRule"/>
</dbReference>
<gene>
    <name evidence="6" type="ORF">H696_00563</name>
</gene>
<dbReference type="Proteomes" id="UP000030693">
    <property type="component" value="Unassembled WGS sequence"/>
</dbReference>
<evidence type="ECO:0000256" key="1">
    <source>
        <dbReference type="ARBA" id="ARBA00022737"/>
    </source>
</evidence>